<dbReference type="PANTHER" id="PTHR43174:SF2">
    <property type="entry name" value="UDP-N-ACETYLGLUCOSAMINE 2-EPIMERASE"/>
    <property type="match status" value="1"/>
</dbReference>
<dbReference type="InterPro" id="IPR003331">
    <property type="entry name" value="UDP_GlcNAc_Epimerase_2_dom"/>
</dbReference>
<organism evidence="7 8">
    <name type="scientific">Acinetobacter radioresistens</name>
    <dbReference type="NCBI Taxonomy" id="40216"/>
    <lineage>
        <taxon>Bacteria</taxon>
        <taxon>Pseudomonadati</taxon>
        <taxon>Pseudomonadota</taxon>
        <taxon>Gammaproteobacteria</taxon>
        <taxon>Moraxellales</taxon>
        <taxon>Moraxellaceae</taxon>
        <taxon>Acinetobacter</taxon>
    </lineage>
</organism>
<accession>A0A3D3G2U0</accession>
<evidence type="ECO:0000259" key="6">
    <source>
        <dbReference type="Pfam" id="PF02350"/>
    </source>
</evidence>
<evidence type="ECO:0000256" key="4">
    <source>
        <dbReference type="ARBA" id="ARBA00038858"/>
    </source>
</evidence>
<dbReference type="GO" id="GO:0008761">
    <property type="term" value="F:UDP-N-acetylglucosamine 2-epimerase activity"/>
    <property type="evidence" value="ECO:0007669"/>
    <property type="project" value="UniProtKB-EC"/>
</dbReference>
<dbReference type="NCBIfam" id="TIGR00236">
    <property type="entry name" value="wecB"/>
    <property type="match status" value="1"/>
</dbReference>
<dbReference type="Proteomes" id="UP000262257">
    <property type="component" value="Unassembled WGS sequence"/>
</dbReference>
<feature type="domain" description="UDP-N-acetylglucosamine 2-epimerase" evidence="6">
    <location>
        <begin position="27"/>
        <end position="373"/>
    </location>
</feature>
<dbReference type="PANTHER" id="PTHR43174">
    <property type="entry name" value="UDP-N-ACETYLGLUCOSAMINE 2-EPIMERASE"/>
    <property type="match status" value="1"/>
</dbReference>
<evidence type="ECO:0000256" key="3">
    <source>
        <dbReference type="ARBA" id="ARBA00038209"/>
    </source>
</evidence>
<dbReference type="SUPFAM" id="SSF53756">
    <property type="entry name" value="UDP-Glycosyltransferase/glycogen phosphorylase"/>
    <property type="match status" value="1"/>
</dbReference>
<dbReference type="Pfam" id="PF02350">
    <property type="entry name" value="Epimerase_2"/>
    <property type="match status" value="1"/>
</dbReference>
<comment type="caution">
    <text evidence="7">The sequence shown here is derived from an EMBL/GenBank/DDBJ whole genome shotgun (WGS) entry which is preliminary data.</text>
</comment>
<dbReference type="EC" id="5.1.3.14" evidence="4"/>
<dbReference type="InterPro" id="IPR029767">
    <property type="entry name" value="WecB-like"/>
</dbReference>
<dbReference type="RefSeq" id="WP_101160529.1">
    <property type="nucleotide sequence ID" value="NZ_CP038022.1"/>
</dbReference>
<comment type="catalytic activity">
    <reaction evidence="2">
        <text>UDP-N-acetyl-alpha-D-glucosamine = UDP-N-acetyl-alpha-D-mannosamine</text>
        <dbReference type="Rhea" id="RHEA:17213"/>
        <dbReference type="ChEBI" id="CHEBI:57705"/>
        <dbReference type="ChEBI" id="CHEBI:68623"/>
        <dbReference type="EC" id="5.1.3.14"/>
    </reaction>
</comment>
<name>A0A3D3G2U0_ACIRA</name>
<evidence type="ECO:0000313" key="7">
    <source>
        <dbReference type="EMBL" id="HCM31984.1"/>
    </source>
</evidence>
<comment type="similarity">
    <text evidence="3 5">Belongs to the UDP-N-acetylglucosamine 2-epimerase family.</text>
</comment>
<dbReference type="AlphaFoldDB" id="A0A3D3G2U0"/>
<evidence type="ECO:0000256" key="1">
    <source>
        <dbReference type="ARBA" id="ARBA00023235"/>
    </source>
</evidence>
<proteinExistence type="inferred from homology"/>
<sequence length="382" mass="42985">MPIHISFIFGTRPELIKLAPVILQARQDFRFEVSVVFTGQHLELVRDAIDFFQIEIDHHLQVMQPGKSLNILLSTALTELDRVYTQMSKCDAIVVQGDTTTVLAGALVAFNLNIGLAHVEAGLRSFDLLHPFPEEGNRQLVSRLARWHFAPTALSASNLLQENVPEEHIFVTGNTVVDAIYSAREIMQASSQQSQQRLKRLSLNLQEKNKLVLITAHRRENFGQGIQNICQAIHELCQRYPELHFAWPVHLNPHVHTVAHQEFAQHPQVHLLSPLDYPDLLAILQASYLIMTDSGGIQEESPTYQKPVLILRDVTERPEVVEAGCGVLVGTDVTKIVQEFSRLMDDHSYYLQHAEVENPFGDGRASGRILEQIIKDLNPASS</sequence>
<protein>
    <recommendedName>
        <fullName evidence="4">UDP-N-acetylglucosamine 2-epimerase (non-hydrolyzing)</fullName>
        <ecNumber evidence="4">5.1.3.14</ecNumber>
    </recommendedName>
</protein>
<reference evidence="7 8" key="1">
    <citation type="journal article" date="2018" name="Nat. Biotechnol.">
        <title>A standardized bacterial taxonomy based on genome phylogeny substantially revises the tree of life.</title>
        <authorList>
            <person name="Parks D.H."/>
            <person name="Chuvochina M."/>
            <person name="Waite D.W."/>
            <person name="Rinke C."/>
            <person name="Skarshewski A."/>
            <person name="Chaumeil P.A."/>
            <person name="Hugenholtz P."/>
        </authorList>
    </citation>
    <scope>NUCLEOTIDE SEQUENCE [LARGE SCALE GENOMIC DNA]</scope>
    <source>
        <strain evidence="7">UBA10045</strain>
    </source>
</reference>
<gene>
    <name evidence="7" type="ORF">DIC32_11175</name>
</gene>
<evidence type="ECO:0000313" key="8">
    <source>
        <dbReference type="Proteomes" id="UP000262257"/>
    </source>
</evidence>
<dbReference type="Gene3D" id="3.40.50.2000">
    <property type="entry name" value="Glycogen Phosphorylase B"/>
    <property type="match status" value="2"/>
</dbReference>
<evidence type="ECO:0000256" key="2">
    <source>
        <dbReference type="ARBA" id="ARBA00036080"/>
    </source>
</evidence>
<dbReference type="CDD" id="cd03786">
    <property type="entry name" value="GTB_UDP-GlcNAc_2-Epimerase"/>
    <property type="match status" value="1"/>
</dbReference>
<dbReference type="EMBL" id="DPXL01000143">
    <property type="protein sequence ID" value="HCM31984.1"/>
    <property type="molecule type" value="Genomic_DNA"/>
</dbReference>
<evidence type="ECO:0000256" key="5">
    <source>
        <dbReference type="RuleBase" id="RU003513"/>
    </source>
</evidence>
<keyword evidence="1 5" id="KW-0413">Isomerase</keyword>